<feature type="region of interest" description="Disordered" evidence="1">
    <location>
        <begin position="221"/>
        <end position="250"/>
    </location>
</feature>
<dbReference type="PANTHER" id="PTHR33480:SF1">
    <property type="entry name" value="TYR RECOMBINASE DOMAIN-CONTAINING PROTEIN"/>
    <property type="match status" value="1"/>
</dbReference>
<feature type="compositionally biased region" description="Basic and acidic residues" evidence="1">
    <location>
        <begin position="95"/>
        <end position="107"/>
    </location>
</feature>
<dbReference type="PANTHER" id="PTHR33480">
    <property type="entry name" value="SET DOMAIN-CONTAINING PROTEIN-RELATED"/>
    <property type="match status" value="1"/>
</dbReference>
<gene>
    <name evidence="2" type="ORF">HOLleu_03726</name>
</gene>
<keyword evidence="3" id="KW-1185">Reference proteome</keyword>
<comment type="caution">
    <text evidence="2">The sequence shown here is derived from an EMBL/GenBank/DDBJ whole genome shotgun (WGS) entry which is preliminary data.</text>
</comment>
<feature type="region of interest" description="Disordered" evidence="1">
    <location>
        <begin position="76"/>
        <end position="107"/>
    </location>
</feature>
<proteinExistence type="predicted"/>
<evidence type="ECO:0000256" key="1">
    <source>
        <dbReference type="SAM" id="MobiDB-lite"/>
    </source>
</evidence>
<evidence type="ECO:0000313" key="2">
    <source>
        <dbReference type="EMBL" id="KAJ8050500.1"/>
    </source>
</evidence>
<dbReference type="AlphaFoldDB" id="A0A9Q1CSY2"/>
<feature type="compositionally biased region" description="Basic and acidic residues" evidence="1">
    <location>
        <begin position="76"/>
        <end position="85"/>
    </location>
</feature>
<evidence type="ECO:0000313" key="3">
    <source>
        <dbReference type="Proteomes" id="UP001152320"/>
    </source>
</evidence>
<dbReference type="Proteomes" id="UP001152320">
    <property type="component" value="Chromosome 1"/>
</dbReference>
<name>A0A9Q1CSY2_HOLLE</name>
<feature type="region of interest" description="Disordered" evidence="1">
    <location>
        <begin position="1"/>
        <end position="38"/>
    </location>
</feature>
<feature type="compositionally biased region" description="Basic residues" evidence="1">
    <location>
        <begin position="189"/>
        <end position="201"/>
    </location>
</feature>
<sequence>MRIISTGLHQEKERQEGTPPHTTRLTKADDSITQREKGCWDPPEKHKYFFARFQSLTQITARDSLRQLADEAILEKPTLEKERQEGTPPHTTRLTKADDSITQREKGCWDPPEKHKYFFARFQSLTQITARDSLRQLADEAILEKPTLVHQDHYRLPSGILEKAKTAKLLMPARQAAVSTENLHGGSKLSRKKKKKRRGGVKRVTPFLGNATLRIISTGLHQEKERQEGTPPHTTRLTKADDSITQREKGCWDPPEKHKYFFARFQSLTQITARDSLRQLADEAILEKPTLVHSTKLRKYVATLNQVLDMKNHHNQWLSDNLGHSFQVHQDHYRLPSGILEKAKTAKLLMPARQAAVSARLRGN</sequence>
<accession>A0A9Q1CSY2</accession>
<reference evidence="2" key="1">
    <citation type="submission" date="2021-10" db="EMBL/GenBank/DDBJ databases">
        <title>Tropical sea cucumber genome reveals ecological adaptation and Cuvierian tubules defense mechanism.</title>
        <authorList>
            <person name="Chen T."/>
        </authorList>
    </citation>
    <scope>NUCLEOTIDE SEQUENCE</scope>
    <source>
        <strain evidence="2">Nanhai2018</strain>
        <tissue evidence="2">Muscle</tissue>
    </source>
</reference>
<feature type="compositionally biased region" description="Basic and acidic residues" evidence="1">
    <location>
        <begin position="26"/>
        <end position="38"/>
    </location>
</feature>
<protein>
    <submittedName>
        <fullName evidence="2">Uncharacterized protein</fullName>
    </submittedName>
</protein>
<dbReference type="EMBL" id="JAIZAY010000001">
    <property type="protein sequence ID" value="KAJ8050500.1"/>
    <property type="molecule type" value="Genomic_DNA"/>
</dbReference>
<organism evidence="2 3">
    <name type="scientific">Holothuria leucospilota</name>
    <name type="common">Black long sea cucumber</name>
    <name type="synonym">Mertensiothuria leucospilota</name>
    <dbReference type="NCBI Taxonomy" id="206669"/>
    <lineage>
        <taxon>Eukaryota</taxon>
        <taxon>Metazoa</taxon>
        <taxon>Echinodermata</taxon>
        <taxon>Eleutherozoa</taxon>
        <taxon>Echinozoa</taxon>
        <taxon>Holothuroidea</taxon>
        <taxon>Aspidochirotacea</taxon>
        <taxon>Aspidochirotida</taxon>
        <taxon>Holothuriidae</taxon>
        <taxon>Holothuria</taxon>
    </lineage>
</organism>
<feature type="compositionally biased region" description="Basic and acidic residues" evidence="1">
    <location>
        <begin position="238"/>
        <end position="250"/>
    </location>
</feature>
<feature type="region of interest" description="Disordered" evidence="1">
    <location>
        <begin position="178"/>
        <end position="201"/>
    </location>
</feature>